<reference evidence="6 7" key="1">
    <citation type="journal article" date="2018" name="Mol. Plant">
        <title>The genome of Artemisia annua provides insight into the evolution of Asteraceae family and artemisinin biosynthesis.</title>
        <authorList>
            <person name="Shen Q."/>
            <person name="Zhang L."/>
            <person name="Liao Z."/>
            <person name="Wang S."/>
            <person name="Yan T."/>
            <person name="Shi P."/>
            <person name="Liu M."/>
            <person name="Fu X."/>
            <person name="Pan Q."/>
            <person name="Wang Y."/>
            <person name="Lv Z."/>
            <person name="Lu X."/>
            <person name="Zhang F."/>
            <person name="Jiang W."/>
            <person name="Ma Y."/>
            <person name="Chen M."/>
            <person name="Hao X."/>
            <person name="Li L."/>
            <person name="Tang Y."/>
            <person name="Lv G."/>
            <person name="Zhou Y."/>
            <person name="Sun X."/>
            <person name="Brodelius P.E."/>
            <person name="Rose J.K.C."/>
            <person name="Tang K."/>
        </authorList>
    </citation>
    <scope>NUCLEOTIDE SEQUENCE [LARGE SCALE GENOMIC DNA]</scope>
    <source>
        <strain evidence="7">cv. Huhao1</strain>
        <tissue evidence="6">Leaf</tissue>
    </source>
</reference>
<name>A0A2U1P6U1_ARTAN</name>
<keyword evidence="2" id="KW-0227">DNA damage</keyword>
<dbReference type="AlphaFoldDB" id="A0A2U1P6U1"/>
<dbReference type="InterPro" id="IPR001357">
    <property type="entry name" value="BRCT_dom"/>
</dbReference>
<feature type="compositionally biased region" description="Polar residues" evidence="4">
    <location>
        <begin position="153"/>
        <end position="168"/>
    </location>
</feature>
<evidence type="ECO:0000256" key="1">
    <source>
        <dbReference type="ARBA" id="ARBA00004123"/>
    </source>
</evidence>
<proteinExistence type="predicted"/>
<evidence type="ECO:0000313" key="7">
    <source>
        <dbReference type="Proteomes" id="UP000245207"/>
    </source>
</evidence>
<feature type="compositionally biased region" description="Basic residues" evidence="4">
    <location>
        <begin position="497"/>
        <end position="506"/>
    </location>
</feature>
<evidence type="ECO:0000256" key="3">
    <source>
        <dbReference type="ARBA" id="ARBA00023242"/>
    </source>
</evidence>
<feature type="region of interest" description="Disordered" evidence="4">
    <location>
        <begin position="465"/>
        <end position="518"/>
    </location>
</feature>
<feature type="region of interest" description="Disordered" evidence="4">
    <location>
        <begin position="580"/>
        <end position="615"/>
    </location>
</feature>
<dbReference type="Proteomes" id="UP000245207">
    <property type="component" value="Unassembled WGS sequence"/>
</dbReference>
<dbReference type="Pfam" id="PF16589">
    <property type="entry name" value="BRCT_2"/>
    <property type="match status" value="1"/>
</dbReference>
<keyword evidence="7" id="KW-1185">Reference proteome</keyword>
<evidence type="ECO:0000256" key="4">
    <source>
        <dbReference type="SAM" id="MobiDB-lite"/>
    </source>
</evidence>
<dbReference type="CDD" id="cd17744">
    <property type="entry name" value="BRCT_MDC1_rpt1"/>
    <property type="match status" value="1"/>
</dbReference>
<evidence type="ECO:0000313" key="6">
    <source>
        <dbReference type="EMBL" id="PWA81469.1"/>
    </source>
</evidence>
<dbReference type="STRING" id="35608.A0A2U1P6U1"/>
<dbReference type="InterPro" id="IPR036420">
    <property type="entry name" value="BRCT_dom_sf"/>
</dbReference>
<feature type="region of interest" description="Disordered" evidence="4">
    <location>
        <begin position="119"/>
        <end position="168"/>
    </location>
</feature>
<dbReference type="PANTHER" id="PTHR23196:SF1">
    <property type="entry name" value="PAX-INTERACTING PROTEIN 1"/>
    <property type="match status" value="1"/>
</dbReference>
<dbReference type="Pfam" id="PF16770">
    <property type="entry name" value="RTT107_BRCT_5"/>
    <property type="match status" value="1"/>
</dbReference>
<dbReference type="InterPro" id="IPR051579">
    <property type="entry name" value="DDR_Transcriptional_Reg"/>
</dbReference>
<organism evidence="6 7">
    <name type="scientific">Artemisia annua</name>
    <name type="common">Sweet wormwood</name>
    <dbReference type="NCBI Taxonomy" id="35608"/>
    <lineage>
        <taxon>Eukaryota</taxon>
        <taxon>Viridiplantae</taxon>
        <taxon>Streptophyta</taxon>
        <taxon>Embryophyta</taxon>
        <taxon>Tracheophyta</taxon>
        <taxon>Spermatophyta</taxon>
        <taxon>Magnoliopsida</taxon>
        <taxon>eudicotyledons</taxon>
        <taxon>Gunneridae</taxon>
        <taxon>Pentapetalae</taxon>
        <taxon>asterids</taxon>
        <taxon>campanulids</taxon>
        <taxon>Asterales</taxon>
        <taxon>Asteraceae</taxon>
        <taxon>Asteroideae</taxon>
        <taxon>Anthemideae</taxon>
        <taxon>Artemisiinae</taxon>
        <taxon>Artemisia</taxon>
    </lineage>
</organism>
<dbReference type="SUPFAM" id="SSF52113">
    <property type="entry name" value="BRCT domain"/>
    <property type="match status" value="1"/>
</dbReference>
<dbReference type="PROSITE" id="PS50172">
    <property type="entry name" value="BRCT"/>
    <property type="match status" value="1"/>
</dbReference>
<dbReference type="CDD" id="cd18432">
    <property type="entry name" value="BRCT_PAXIP1_rpt6_like"/>
    <property type="match status" value="1"/>
</dbReference>
<dbReference type="SMART" id="SM00292">
    <property type="entry name" value="BRCT"/>
    <property type="match status" value="1"/>
</dbReference>
<dbReference type="OrthoDB" id="342264at2759"/>
<sequence length="921" mass="101502">MGGEDESDSSTTWDFGVEETQIFDSPNSSSFGNKFNGDEADPFHTLQSTLPFEDTVRCEDELATQVLDLEGETQLFNLAGETQVVNFDDDIEEMDIADTIENNETQLFNDCDTEEVADTDNEGTEVLGVSDEETDDDSTSRLCKNDRKEPESETNCRTSGQLTSVTGGGSKTFTSIRAASLRASGLAALKKASQESQSPSCLKLSSEPDIEHQRILLEKHDKLIDRPGNGSKSGFGRSTARKLFSDDSLDNTNDDIALGGLSYVDSQEPGDASQANALDFVDNFLKVNIESGEKCDISKSTGGKSKPVLTAKGTQVFAKSASLISAVDKRSIFNFDDNCEDDGEAEFFKKKKEVFFGSGSRKAKSSVSSGKGRKVGEPRRKNMMGLVCSDSKVVLGIPKSSDKPKKSLGTHIKDLTLRKNLINELDEQSTDKLLPSGTDIQNNTEARFDTQMAAEAMEDLCTIQTRAPPLPNEGTRTTRSKSKSKLTSDQPKEMKKWTKSTAKRKVAVSESKNLDKSDVAKRKGNLSLKRRAAVAPETIVDQTSVKKQCIQNVTPVARRTRKSINEANKVEIAPSCPTETISIPTGFHPKGKRSSPKPSSTRLTRSKAAISSKQEKGLLKERCEPISSTCTTPVNRATPVKESSPVCMGDEYLKQSWRNRRIRASLIQEVRSLSPVGTSILSPNKDTRERRDISLIRVLFSRHLDGDIIKQQKKILSRLGASETSSMSDATHFIADDFVRTRNMLEAIALGKPVVTHLWLQSCGEACCHIDEKSFILRDAKKEKEIGFSLPTSLARARQSPVLKGQRVLITPNTKPGKEILSSLVKAVHGVVVERMGRTAMNDDKLSEGLLILSCEEDYGLCAPFLEKEAAIYSSELLLNGIVTQRLEYERHRLFADHVKRTRSTMWVKKDDKYKAVSKVK</sequence>
<feature type="compositionally biased region" description="Polar residues" evidence="4">
    <location>
        <begin position="22"/>
        <end position="33"/>
    </location>
</feature>
<feature type="region of interest" description="Disordered" evidence="4">
    <location>
        <begin position="1"/>
        <end position="42"/>
    </location>
</feature>
<protein>
    <submittedName>
        <fullName evidence="6">BRCT domain-containing protein</fullName>
    </submittedName>
</protein>
<gene>
    <name evidence="6" type="ORF">CTI12_AA186070</name>
</gene>
<accession>A0A2U1P6U1</accession>
<dbReference type="Gene3D" id="3.40.50.10190">
    <property type="entry name" value="BRCT domain"/>
    <property type="match status" value="2"/>
</dbReference>
<evidence type="ECO:0000256" key="2">
    <source>
        <dbReference type="ARBA" id="ARBA00022763"/>
    </source>
</evidence>
<comment type="subcellular location">
    <subcellularLocation>
        <location evidence="1">Nucleus</location>
    </subcellularLocation>
</comment>
<dbReference type="GO" id="GO:0006974">
    <property type="term" value="P:DNA damage response"/>
    <property type="evidence" value="ECO:0007669"/>
    <property type="project" value="UniProtKB-KW"/>
</dbReference>
<evidence type="ECO:0000259" key="5">
    <source>
        <dbReference type="PROSITE" id="PS50172"/>
    </source>
</evidence>
<dbReference type="EMBL" id="PKPP01001586">
    <property type="protein sequence ID" value="PWA81469.1"/>
    <property type="molecule type" value="Genomic_DNA"/>
</dbReference>
<feature type="domain" description="BRCT" evidence="5">
    <location>
        <begin position="713"/>
        <end position="777"/>
    </location>
</feature>
<dbReference type="GO" id="GO:0005634">
    <property type="term" value="C:nucleus"/>
    <property type="evidence" value="ECO:0007669"/>
    <property type="project" value="UniProtKB-SubCell"/>
</dbReference>
<dbReference type="PANTHER" id="PTHR23196">
    <property type="entry name" value="PAX TRANSCRIPTION ACTIVATION DOMAIN INTERACTING PROTEIN"/>
    <property type="match status" value="1"/>
</dbReference>
<keyword evidence="3" id="KW-0539">Nucleus</keyword>
<comment type="caution">
    <text evidence="6">The sequence shown here is derived from an EMBL/GenBank/DDBJ whole genome shotgun (WGS) entry which is preliminary data.</text>
</comment>